<dbReference type="PANTHER" id="PTHR16112">
    <property type="entry name" value="METHYL-CPG BINDING PROTEIN, DROSOPHILA"/>
    <property type="match status" value="1"/>
</dbReference>
<feature type="compositionally biased region" description="Basic and acidic residues" evidence="1">
    <location>
        <begin position="404"/>
        <end position="418"/>
    </location>
</feature>
<sequence length="797" mass="88631">MAASKMERQTITKGMHLTVLVEYCIDNIIAVFLMHNDQEYRGVLMQCEKRFFPEDEPTNGRLPISTSLKVEHCAKLCNFSELNPEQQKQDVKDPKKELSASVLRFSYSSNPFLINPRPEPEIPTVEMKPVTHRKKTIRDIRLRPRQTLCTRCKTAIHDSHKGQGAEHSKHSHEPLKLIPASRSPLKQSLDPCPPPSLRPGLRKRKGSLQTPMVLLEDIHGKMNGSTGTDKKVKMHHVSQPNHRQLIEGRSGSGSRQQTQFNNSINSGPAKVKSATRSASSGSINSSSSTSLNDGQSNGQTSESTCKLLRTCLKSVRKEKATTSTSTSTMTTTSDPVPSFTHKPTPAIKITIGDGDILKIPPRLPSTSEAETNKLESTVTRIKLSNISPALDHQAHKKAKKAAKKARDREKDRGSKDEDMVTNLKNADQPFLRVQKKHKKKHRHKHDSPIHTALDMDEREKQSVDKDVEEMCLAWMEGGETEDPVTEHEVKDTVFNSENNLPMREPEEKPRPRLVYTWRQNQGLSRVAPSPKPLSPKVSPTYFIKSSPSIISVSNSPHRRKNASPARVVGASPSWAFSGSPAHLLKDYPLRSKSNSAYSPGFHSEPVTFGEHGLVHTSEDSQSHSSGVDSNLSDFLDDIGDDRSSDGFFAASHSPPVEGSHDEGDDGANDCIKPLMMKIQTQNVSGCVLEEGRVIHVGDIVWGKIQGFPWWPGRVSTITVTQRDNDVVITQLASVAWFGSNTMSHVHCSDLFPFLEEFKARYNKKKKGQYRIAIKQATMAAQMLATASQQDGFEDFDL</sequence>
<dbReference type="PANTHER" id="PTHR16112:SF22">
    <property type="entry name" value="PWWP DOMAIN-CONTAINING 2B"/>
    <property type="match status" value="1"/>
</dbReference>
<protein>
    <submittedName>
        <fullName evidence="4">Uncharacterized protein LOC101863487</fullName>
    </submittedName>
</protein>
<gene>
    <name evidence="4" type="primary">LOC101863487</name>
</gene>
<dbReference type="InterPro" id="IPR000313">
    <property type="entry name" value="PWWP_dom"/>
</dbReference>
<evidence type="ECO:0000256" key="1">
    <source>
        <dbReference type="SAM" id="MobiDB-lite"/>
    </source>
</evidence>
<feature type="compositionally biased region" description="Basic residues" evidence="1">
    <location>
        <begin position="394"/>
        <end position="403"/>
    </location>
</feature>
<dbReference type="CDD" id="cd20140">
    <property type="entry name" value="PWWP_PWWP2"/>
    <property type="match status" value="1"/>
</dbReference>
<dbReference type="SUPFAM" id="SSF63748">
    <property type="entry name" value="Tudor/PWWP/MBT"/>
    <property type="match status" value="1"/>
</dbReference>
<evidence type="ECO:0000313" key="3">
    <source>
        <dbReference type="Proteomes" id="UP000694888"/>
    </source>
</evidence>
<dbReference type="SMART" id="SM00293">
    <property type="entry name" value="PWWP"/>
    <property type="match status" value="1"/>
</dbReference>
<feature type="region of interest" description="Disordered" evidence="1">
    <location>
        <begin position="179"/>
        <end position="303"/>
    </location>
</feature>
<evidence type="ECO:0000313" key="4">
    <source>
        <dbReference type="RefSeq" id="XP_005091609.2"/>
    </source>
</evidence>
<dbReference type="Proteomes" id="UP000694888">
    <property type="component" value="Unplaced"/>
</dbReference>
<dbReference type="RefSeq" id="XP_005091609.2">
    <property type="nucleotide sequence ID" value="XM_005091552.3"/>
</dbReference>
<feature type="region of interest" description="Disordered" evidence="1">
    <location>
        <begin position="390"/>
        <end position="459"/>
    </location>
</feature>
<feature type="region of interest" description="Disordered" evidence="1">
    <location>
        <begin position="316"/>
        <end position="346"/>
    </location>
</feature>
<feature type="compositionally biased region" description="Low complexity" evidence="1">
    <location>
        <begin position="321"/>
        <end position="333"/>
    </location>
</feature>
<proteinExistence type="predicted"/>
<accession>A0ABM0JE45</accession>
<dbReference type="Pfam" id="PF00855">
    <property type="entry name" value="PWWP"/>
    <property type="match status" value="1"/>
</dbReference>
<organism evidence="3 4">
    <name type="scientific">Aplysia californica</name>
    <name type="common">California sea hare</name>
    <dbReference type="NCBI Taxonomy" id="6500"/>
    <lineage>
        <taxon>Eukaryota</taxon>
        <taxon>Metazoa</taxon>
        <taxon>Spiralia</taxon>
        <taxon>Lophotrochozoa</taxon>
        <taxon>Mollusca</taxon>
        <taxon>Gastropoda</taxon>
        <taxon>Heterobranchia</taxon>
        <taxon>Euthyneura</taxon>
        <taxon>Tectipleura</taxon>
        <taxon>Aplysiida</taxon>
        <taxon>Aplysioidea</taxon>
        <taxon>Aplysiidae</taxon>
        <taxon>Aplysia</taxon>
    </lineage>
</organism>
<feature type="region of interest" description="Disordered" evidence="1">
    <location>
        <begin position="646"/>
        <end position="665"/>
    </location>
</feature>
<feature type="domain" description="PWWP" evidence="2">
    <location>
        <begin position="696"/>
        <end position="756"/>
    </location>
</feature>
<feature type="compositionally biased region" description="Low complexity" evidence="1">
    <location>
        <begin position="274"/>
        <end position="296"/>
    </location>
</feature>
<evidence type="ECO:0000259" key="2">
    <source>
        <dbReference type="PROSITE" id="PS50812"/>
    </source>
</evidence>
<name>A0ABM0JE45_APLCA</name>
<feature type="compositionally biased region" description="Polar residues" evidence="1">
    <location>
        <begin position="252"/>
        <end position="266"/>
    </location>
</feature>
<dbReference type="GeneID" id="101863487"/>
<feature type="compositionally biased region" description="Basic residues" evidence="1">
    <location>
        <begin position="433"/>
        <end position="445"/>
    </location>
</feature>
<dbReference type="Gene3D" id="2.30.30.140">
    <property type="match status" value="1"/>
</dbReference>
<dbReference type="PROSITE" id="PS50812">
    <property type="entry name" value="PWWP"/>
    <property type="match status" value="1"/>
</dbReference>
<keyword evidence="3" id="KW-1185">Reference proteome</keyword>
<reference evidence="4" key="1">
    <citation type="submission" date="2025-08" db="UniProtKB">
        <authorList>
            <consortium name="RefSeq"/>
        </authorList>
    </citation>
    <scope>IDENTIFICATION</scope>
</reference>